<dbReference type="Pfam" id="PF13948">
    <property type="entry name" value="DUF4215"/>
    <property type="match status" value="1"/>
</dbReference>
<keyword evidence="2" id="KW-0677">Repeat</keyword>
<dbReference type="AlphaFoldDB" id="X1NI30"/>
<keyword evidence="4" id="KW-0472">Membrane</keyword>
<name>X1NI30_9ZZZZ</name>
<dbReference type="NCBIfam" id="TIGR02232">
    <property type="entry name" value="myxo_disulf_rpt"/>
    <property type="match status" value="2"/>
</dbReference>
<proteinExistence type="predicted"/>
<comment type="caution">
    <text evidence="5">The sequence shown here is derived from an EMBL/GenBank/DDBJ whole genome shotgun (WGS) entry which is preliminary data.</text>
</comment>
<sequence length="337" mass="35402">MRKEDLFVLFLLIVILVMVYIFTGFSGDYGKPTGYVIVGVGGVCNDSNTDDGDGCSVENLVEAGWECNDSVVPNECSQVVSPVCGNGILEGDEVCDDGNITNGDGCSDSCLIESGWICDENEPSVCIEPICGNGILEGDEVCDDGGNNGNYSYCKIDCSGLGAYCGDDTTDTTEGELCDDGNNVTETACDYGQETCTFCNVDCTAELSLIGPYCGDGTCDSGDEDCSSCSDDCGVCKENGDDKKEPSCSNDLTLCDESNCADVGGGYWYNEKCNEEAECIPKTSCGSSCGDISDGCGGTLDCACDSGYSCVSGICEELPPTVKFELLDVRKIRKNNV</sequence>
<evidence type="ECO:0000256" key="3">
    <source>
        <dbReference type="ARBA" id="ARBA00023157"/>
    </source>
</evidence>
<keyword evidence="4" id="KW-0812">Transmembrane</keyword>
<accession>X1NI30</accession>
<organism evidence="5">
    <name type="scientific">marine sediment metagenome</name>
    <dbReference type="NCBI Taxonomy" id="412755"/>
    <lineage>
        <taxon>unclassified sequences</taxon>
        <taxon>metagenomes</taxon>
        <taxon>ecological metagenomes</taxon>
    </lineage>
</organism>
<evidence type="ECO:0000256" key="4">
    <source>
        <dbReference type="SAM" id="Phobius"/>
    </source>
</evidence>
<reference evidence="5" key="1">
    <citation type="journal article" date="2014" name="Front. Microbiol.">
        <title>High frequency of phylogenetically diverse reductive dehalogenase-homologous genes in deep subseafloor sedimentary metagenomes.</title>
        <authorList>
            <person name="Kawai M."/>
            <person name="Futagami T."/>
            <person name="Toyoda A."/>
            <person name="Takaki Y."/>
            <person name="Nishi S."/>
            <person name="Hori S."/>
            <person name="Arai W."/>
            <person name="Tsubouchi T."/>
            <person name="Morono Y."/>
            <person name="Uchiyama I."/>
            <person name="Ito T."/>
            <person name="Fujiyama A."/>
            <person name="Inagaki F."/>
            <person name="Takami H."/>
        </authorList>
    </citation>
    <scope>NUCLEOTIDE SEQUENCE</scope>
    <source>
        <strain evidence="5">Expedition CK06-06</strain>
    </source>
</reference>
<evidence type="ECO:0000256" key="2">
    <source>
        <dbReference type="ARBA" id="ARBA00022737"/>
    </source>
</evidence>
<evidence type="ECO:0000313" key="5">
    <source>
        <dbReference type="EMBL" id="GAI18334.1"/>
    </source>
</evidence>
<keyword evidence="3" id="KW-1015">Disulfide bond</keyword>
<keyword evidence="1" id="KW-0732">Signal</keyword>
<evidence type="ECO:0000256" key="1">
    <source>
        <dbReference type="ARBA" id="ARBA00022729"/>
    </source>
</evidence>
<feature type="transmembrane region" description="Helical" evidence="4">
    <location>
        <begin position="6"/>
        <end position="25"/>
    </location>
</feature>
<dbReference type="InterPro" id="IPR011936">
    <property type="entry name" value="Myxo_disulph_rpt"/>
</dbReference>
<gene>
    <name evidence="5" type="ORF">S06H3_14408</name>
</gene>
<dbReference type="EMBL" id="BARV01007047">
    <property type="protein sequence ID" value="GAI18334.1"/>
    <property type="molecule type" value="Genomic_DNA"/>
</dbReference>
<evidence type="ECO:0008006" key="6">
    <source>
        <dbReference type="Google" id="ProtNLM"/>
    </source>
</evidence>
<keyword evidence="4" id="KW-1133">Transmembrane helix</keyword>
<feature type="non-terminal residue" evidence="5">
    <location>
        <position position="337"/>
    </location>
</feature>
<protein>
    <recommendedName>
        <fullName evidence="6">Disintegrin domain-containing protein</fullName>
    </recommendedName>
</protein>